<sequence>MSNEIRNHRETSRKYLSCDISSTQNSLYFVMNQRPFISSNFNIYDETRCIFSSSFIGGQPVVISQEQNRKTCDTVMTSITSNQPRIGNCCCPIQQQAPPSNLSWACPLQAQKQGIPEGVLFNFPQQHYSVPLTCMSSAYTPPPPPAPQIVECPYKTPQSVCTDFKKYGLEAMMFQDKLRRPCSFFSYDKKVGTSDQFLYPKSNLCCCGTQSPTLTADQQVENTNRVDDTDCKNKLKVFPWESNKTNREECFCFPKLDSDEIRCAQTGKKEELRKDFISISQQKQRSNSEENICYNYYDDRINRCGMSKPTCLRKYDGLPKDNRNPKKCVSFSFIDKTLSISEHKKNENSDMNTKESEALFNRPVKPQTTTEFKKPLIYRSSNISQKDSSEELNKDRYQCDIIRQITCLKRKRKGLIRMYSFFNDNLNDSLTAIDNEIEDLRGLCPGNSRKKTMKIAPQRRGTSKLGEDYEELGFLETKNENVMLEGIKGDILNSKEDVSVPPPNSPASLSKQKSSDQETENKKELTSEEITIVNKQKDTTNSNLKIGNNTNTEASVAVDAKILLDRIYALAESSGNLELVNLQTENLDQNENYVEGGKHEDTEIKEVQDNEIANEKLQKTTADRDYLKKYIYMNKHTKSGNSITENEDLLNLRRNAISFPKPVEVDEKTHFKENNMTTSFSCTKGLQSCVPGCKVRQSIGGREEDSRLIEKGDTRTYSTDTQPGVVEEEISEMFY</sequence>
<feature type="compositionally biased region" description="Basic and acidic residues" evidence="1">
    <location>
        <begin position="513"/>
        <end position="526"/>
    </location>
</feature>
<dbReference type="Proteomes" id="UP001431783">
    <property type="component" value="Unassembled WGS sequence"/>
</dbReference>
<evidence type="ECO:0000256" key="1">
    <source>
        <dbReference type="SAM" id="MobiDB-lite"/>
    </source>
</evidence>
<protein>
    <submittedName>
        <fullName evidence="2">Uncharacterized protein</fullName>
    </submittedName>
</protein>
<evidence type="ECO:0000313" key="2">
    <source>
        <dbReference type="EMBL" id="KAK9890833.1"/>
    </source>
</evidence>
<dbReference type="EMBL" id="JARQZJ010000126">
    <property type="protein sequence ID" value="KAK9890833.1"/>
    <property type="molecule type" value="Genomic_DNA"/>
</dbReference>
<accession>A0AAW1VBI4</accession>
<name>A0AAW1VBI4_9CUCU</name>
<keyword evidence="3" id="KW-1185">Reference proteome</keyword>
<comment type="caution">
    <text evidence="2">The sequence shown here is derived from an EMBL/GenBank/DDBJ whole genome shotgun (WGS) entry which is preliminary data.</text>
</comment>
<dbReference type="AlphaFoldDB" id="A0AAW1VBI4"/>
<gene>
    <name evidence="2" type="ORF">WA026_012179</name>
</gene>
<reference evidence="2 3" key="1">
    <citation type="submission" date="2023-03" db="EMBL/GenBank/DDBJ databases">
        <title>Genome insight into feeding habits of ladybird beetles.</title>
        <authorList>
            <person name="Li H.-S."/>
            <person name="Huang Y.-H."/>
            <person name="Pang H."/>
        </authorList>
    </citation>
    <scope>NUCLEOTIDE SEQUENCE [LARGE SCALE GENOMIC DNA]</scope>
    <source>
        <strain evidence="2">SYSU_2023b</strain>
        <tissue evidence="2">Whole body</tissue>
    </source>
</reference>
<feature type="region of interest" description="Disordered" evidence="1">
    <location>
        <begin position="493"/>
        <end position="528"/>
    </location>
</feature>
<evidence type="ECO:0000313" key="3">
    <source>
        <dbReference type="Proteomes" id="UP001431783"/>
    </source>
</evidence>
<organism evidence="2 3">
    <name type="scientific">Henosepilachna vigintioctopunctata</name>
    <dbReference type="NCBI Taxonomy" id="420089"/>
    <lineage>
        <taxon>Eukaryota</taxon>
        <taxon>Metazoa</taxon>
        <taxon>Ecdysozoa</taxon>
        <taxon>Arthropoda</taxon>
        <taxon>Hexapoda</taxon>
        <taxon>Insecta</taxon>
        <taxon>Pterygota</taxon>
        <taxon>Neoptera</taxon>
        <taxon>Endopterygota</taxon>
        <taxon>Coleoptera</taxon>
        <taxon>Polyphaga</taxon>
        <taxon>Cucujiformia</taxon>
        <taxon>Coccinelloidea</taxon>
        <taxon>Coccinellidae</taxon>
        <taxon>Epilachninae</taxon>
        <taxon>Epilachnini</taxon>
        <taxon>Henosepilachna</taxon>
    </lineage>
</organism>
<proteinExistence type="predicted"/>